<name>A0A940MUE3_9PROT</name>
<evidence type="ECO:0000313" key="2">
    <source>
        <dbReference type="Proteomes" id="UP000677537"/>
    </source>
</evidence>
<organism evidence="1 2">
    <name type="scientific">Roseomonas indoligenes</name>
    <dbReference type="NCBI Taxonomy" id="2820811"/>
    <lineage>
        <taxon>Bacteria</taxon>
        <taxon>Pseudomonadati</taxon>
        <taxon>Pseudomonadota</taxon>
        <taxon>Alphaproteobacteria</taxon>
        <taxon>Acetobacterales</taxon>
        <taxon>Roseomonadaceae</taxon>
        <taxon>Roseomonas</taxon>
    </lineage>
</organism>
<comment type="caution">
    <text evidence="1">The sequence shown here is derived from an EMBL/GenBank/DDBJ whole genome shotgun (WGS) entry which is preliminary data.</text>
</comment>
<dbReference type="RefSeq" id="WP_209375054.1">
    <property type="nucleotide sequence ID" value="NZ_JAGIZA010000009.1"/>
</dbReference>
<proteinExistence type="predicted"/>
<dbReference type="AlphaFoldDB" id="A0A940MUE3"/>
<evidence type="ECO:0000313" key="1">
    <source>
        <dbReference type="EMBL" id="MBP0494313.1"/>
    </source>
</evidence>
<keyword evidence="2" id="KW-1185">Reference proteome</keyword>
<dbReference type="Proteomes" id="UP000677537">
    <property type="component" value="Unassembled WGS sequence"/>
</dbReference>
<sequence length="312" mass="33150">MAIDFDRKLRMAATALGCDSRKDLCARFRRVNPATACDVDRLNKWVQGRSVPRAASIYADFCAVIGSGKPGHWIAECSLEDFSAELAACTGIDATSLAAPDAMPSRGGAHGAGLLGGVGTLAGAFAAYSLAWSPHFRGRLIRGSLRLEARRNRALVATYAEALVGRTVRLSGEVQLDGRSMHVTVREPEGNMTLFFSLQVPGPPASVLSGIMSGVAFVAHESVPSACRIALVRVPETPRLDASNRYLEPLPGAIASDLSELGVSLTEADSFDAFSRTFLGESPLQVTTQQAAFASMLDRQYLDAAIPIRGQP</sequence>
<gene>
    <name evidence="1" type="ORF">J5Y10_16110</name>
</gene>
<accession>A0A940MUE3</accession>
<dbReference type="EMBL" id="JAGIZA010000009">
    <property type="protein sequence ID" value="MBP0494313.1"/>
    <property type="molecule type" value="Genomic_DNA"/>
</dbReference>
<reference evidence="1" key="1">
    <citation type="submission" date="2021-03" db="EMBL/GenBank/DDBJ databases">
        <authorList>
            <person name="So Y."/>
        </authorList>
    </citation>
    <scope>NUCLEOTIDE SEQUENCE</scope>
    <source>
        <strain evidence="1">SG15</strain>
    </source>
</reference>
<protein>
    <submittedName>
        <fullName evidence="1">Uncharacterized protein</fullName>
    </submittedName>
</protein>